<keyword evidence="4" id="KW-0678">Repressor</keyword>
<evidence type="ECO:0000256" key="5">
    <source>
        <dbReference type="ARBA" id="ARBA00022801"/>
    </source>
</evidence>
<feature type="domain" description="Arb2-like" evidence="12">
    <location>
        <begin position="445"/>
        <end position="541"/>
    </location>
</feature>
<accession>A0A9Q5N896</accession>
<dbReference type="PANTHER" id="PTHR10625:SF5">
    <property type="entry name" value="HISTONE DEACETYLASE"/>
    <property type="match status" value="1"/>
</dbReference>
<dbReference type="InterPro" id="IPR037138">
    <property type="entry name" value="His_deacetylse_dom_sf"/>
</dbReference>
<dbReference type="PRINTS" id="PR01270">
    <property type="entry name" value="HDASUPER"/>
</dbReference>
<name>A0A9Q5N896_SANBA</name>
<evidence type="ECO:0000259" key="12">
    <source>
        <dbReference type="Pfam" id="PF09757"/>
    </source>
</evidence>
<proteinExistence type="inferred from homology"/>
<dbReference type="EMBL" id="LNZH02000216">
    <property type="protein sequence ID" value="OCB84319.1"/>
    <property type="molecule type" value="Genomic_DNA"/>
</dbReference>
<sequence>MSFFTAVASQVSGLIRAGSQSAAASSTEQQSATMRKAVTQSEALTTEEPTLGSDRMDVDGTMSREDFGIVKDASVPEPVPFVANGSISADPFHHASLGRASSVPLDKEVARRPRYGYVFDARMMNHAPLSASNNGDHPEQPARISGIYQRLREAGLLSRMRLIPIRMARKSEVLLVHSEDHWEKVQMIARMDTEQIVVSESYYEYLSLYVCPSTTLAAQLSCGGVIEAALAVARGELERAFAIVRPPGHHAEPEEHMGFCFFNNVAVATRVVQQLTGIKRVMILDCSVNIPWPEKGMGDAEYLHAFMRIVIPIAAEFAPELVIISAGFDAADGDELGECHVTPAGFAHMTHMLQSLAGGKLMVALEGGYNVNSISSSALAVTRVLLGESPPELKPLVANEAATETVWLVAKQQSKYWKSIDVTTLEAREEFPGQTLSIPELLKLHRQNYLYQEYRMVEVPLFDTEVDERFQTQVICSEDVMVKDTLVVLVHRFGNLKVELAGALHCDVQLEYSYLLDVTKNLVDWVIGNKFAYVEVNTYPRPAQAHHALQCAERRPDRTWSGMLNRDGSSGCARRVVMRTVMKKVKAVVLVVGRQDIPAIPKHELDLRDWYINCSFVAAPEDHLFANEGKIRKKHGKVHFYDEKKAVKLMNRAFPEIQEFIAGKLS</sequence>
<evidence type="ECO:0000256" key="3">
    <source>
        <dbReference type="ARBA" id="ARBA00012111"/>
    </source>
</evidence>
<feature type="domain" description="Arb2-like" evidence="12">
    <location>
        <begin position="570"/>
        <end position="664"/>
    </location>
</feature>
<dbReference type="InterPro" id="IPR019154">
    <property type="entry name" value="Arb2-like_domain"/>
</dbReference>
<dbReference type="EC" id="3.5.1.98" evidence="3"/>
<keyword evidence="7" id="KW-0805">Transcription regulation</keyword>
<evidence type="ECO:0000256" key="9">
    <source>
        <dbReference type="ARBA" id="ARBA00023242"/>
    </source>
</evidence>
<evidence type="ECO:0000256" key="1">
    <source>
        <dbReference type="ARBA" id="ARBA00004123"/>
    </source>
</evidence>
<evidence type="ECO:0000256" key="8">
    <source>
        <dbReference type="ARBA" id="ARBA00023163"/>
    </source>
</evidence>
<dbReference type="InterPro" id="IPR023801">
    <property type="entry name" value="His_deacetylse_dom"/>
</dbReference>
<keyword evidence="8" id="KW-0804">Transcription</keyword>
<evidence type="ECO:0000256" key="2">
    <source>
        <dbReference type="ARBA" id="ARBA00007738"/>
    </source>
</evidence>
<gene>
    <name evidence="13" type="ORF">A7U60_g8999</name>
</gene>
<dbReference type="PANTHER" id="PTHR10625">
    <property type="entry name" value="HISTONE DEACETYLASE HDAC1-RELATED"/>
    <property type="match status" value="1"/>
</dbReference>
<keyword evidence="6" id="KW-0156">Chromatin regulator</keyword>
<dbReference type="Proteomes" id="UP000757232">
    <property type="component" value="Unassembled WGS sequence"/>
</dbReference>
<comment type="caution">
    <text evidence="13">The sequence shown here is derived from an EMBL/GenBank/DDBJ whole genome shotgun (WGS) entry which is preliminary data.</text>
</comment>
<keyword evidence="9" id="KW-0539">Nucleus</keyword>
<reference evidence="13" key="1">
    <citation type="submission" date="2016-06" db="EMBL/GenBank/DDBJ databases">
        <title>Draft Genome sequence of the fungus Inonotus baumii.</title>
        <authorList>
            <person name="Zhu H."/>
            <person name="Lin W."/>
        </authorList>
    </citation>
    <scope>NUCLEOTIDE SEQUENCE</scope>
    <source>
        <strain evidence="13">821</strain>
    </source>
</reference>
<feature type="region of interest" description="Disordered" evidence="10">
    <location>
        <begin position="17"/>
        <end position="59"/>
    </location>
</feature>
<dbReference type="Pfam" id="PF09757">
    <property type="entry name" value="Arb2-like"/>
    <property type="match status" value="2"/>
</dbReference>
<evidence type="ECO:0000256" key="6">
    <source>
        <dbReference type="ARBA" id="ARBA00022853"/>
    </source>
</evidence>
<evidence type="ECO:0000256" key="7">
    <source>
        <dbReference type="ARBA" id="ARBA00023015"/>
    </source>
</evidence>
<feature type="domain" description="Histone deacetylase" evidence="11">
    <location>
        <begin position="137"/>
        <end position="286"/>
    </location>
</feature>
<keyword evidence="5" id="KW-0378">Hydrolase</keyword>
<feature type="compositionally biased region" description="Polar residues" evidence="10">
    <location>
        <begin position="38"/>
        <end position="48"/>
    </location>
</feature>
<dbReference type="AlphaFoldDB" id="A0A9Q5N896"/>
<dbReference type="GO" id="GO:0000118">
    <property type="term" value="C:histone deacetylase complex"/>
    <property type="evidence" value="ECO:0007669"/>
    <property type="project" value="TreeGrafter"/>
</dbReference>
<dbReference type="Pfam" id="PF00850">
    <property type="entry name" value="Hist_deacetyl"/>
    <property type="match status" value="2"/>
</dbReference>
<feature type="compositionally biased region" description="Low complexity" evidence="10">
    <location>
        <begin position="17"/>
        <end position="32"/>
    </location>
</feature>
<evidence type="ECO:0000256" key="10">
    <source>
        <dbReference type="SAM" id="MobiDB-lite"/>
    </source>
</evidence>
<dbReference type="GO" id="GO:0040029">
    <property type="term" value="P:epigenetic regulation of gene expression"/>
    <property type="evidence" value="ECO:0007669"/>
    <property type="project" value="TreeGrafter"/>
</dbReference>
<dbReference type="InterPro" id="IPR023696">
    <property type="entry name" value="Ureohydrolase_dom_sf"/>
</dbReference>
<evidence type="ECO:0000259" key="11">
    <source>
        <dbReference type="Pfam" id="PF00850"/>
    </source>
</evidence>
<evidence type="ECO:0000313" key="14">
    <source>
        <dbReference type="Proteomes" id="UP000757232"/>
    </source>
</evidence>
<feature type="domain" description="Histone deacetylase" evidence="11">
    <location>
        <begin position="287"/>
        <end position="385"/>
    </location>
</feature>
<comment type="subcellular location">
    <subcellularLocation>
        <location evidence="1">Nucleus</location>
    </subcellularLocation>
</comment>
<protein>
    <recommendedName>
        <fullName evidence="3">histone deacetylase</fullName>
        <ecNumber evidence="3">3.5.1.98</ecNumber>
    </recommendedName>
</protein>
<dbReference type="InterPro" id="IPR000286">
    <property type="entry name" value="HDACs"/>
</dbReference>
<dbReference type="GO" id="GO:0141221">
    <property type="term" value="F:histone deacetylase activity, hydrolytic mechanism"/>
    <property type="evidence" value="ECO:0007669"/>
    <property type="project" value="UniProtKB-EC"/>
</dbReference>
<evidence type="ECO:0000256" key="4">
    <source>
        <dbReference type="ARBA" id="ARBA00022491"/>
    </source>
</evidence>
<evidence type="ECO:0000313" key="13">
    <source>
        <dbReference type="EMBL" id="OCB84319.1"/>
    </source>
</evidence>
<dbReference type="SUPFAM" id="SSF52768">
    <property type="entry name" value="Arginase/deacetylase"/>
    <property type="match status" value="1"/>
</dbReference>
<dbReference type="Gene3D" id="3.40.800.20">
    <property type="entry name" value="Histone deacetylase domain"/>
    <property type="match status" value="2"/>
</dbReference>
<organism evidence="13 14">
    <name type="scientific">Sanghuangporus baumii</name>
    <name type="common">Phellinus baumii</name>
    <dbReference type="NCBI Taxonomy" id="108892"/>
    <lineage>
        <taxon>Eukaryota</taxon>
        <taxon>Fungi</taxon>
        <taxon>Dikarya</taxon>
        <taxon>Basidiomycota</taxon>
        <taxon>Agaricomycotina</taxon>
        <taxon>Agaricomycetes</taxon>
        <taxon>Hymenochaetales</taxon>
        <taxon>Hymenochaetaceae</taxon>
        <taxon>Sanghuangporus</taxon>
    </lineage>
</organism>
<dbReference type="OrthoDB" id="424012at2759"/>
<keyword evidence="14" id="KW-1185">Reference proteome</keyword>
<comment type="similarity">
    <text evidence="2">Belongs to the histone deacetylase family. HD type 2 subfamily.</text>
</comment>